<organism evidence="3 4">
    <name type="scientific">Lentzea aerocolonigenes</name>
    <name type="common">Lechevalieria aerocolonigenes</name>
    <name type="synonym">Saccharothrix aerocolonigenes</name>
    <dbReference type="NCBI Taxonomy" id="68170"/>
    <lineage>
        <taxon>Bacteria</taxon>
        <taxon>Bacillati</taxon>
        <taxon>Actinomycetota</taxon>
        <taxon>Actinomycetes</taxon>
        <taxon>Pseudonocardiales</taxon>
        <taxon>Pseudonocardiaceae</taxon>
        <taxon>Lentzea</taxon>
    </lineage>
</organism>
<dbReference type="Pfam" id="PF00565">
    <property type="entry name" value="SNase"/>
    <property type="match status" value="1"/>
</dbReference>
<dbReference type="EMBL" id="JYJG01000152">
    <property type="protein sequence ID" value="KJK46863.1"/>
    <property type="molecule type" value="Genomic_DNA"/>
</dbReference>
<comment type="caution">
    <text evidence="3">The sequence shown here is derived from an EMBL/GenBank/DDBJ whole genome shotgun (WGS) entry which is preliminary data.</text>
</comment>
<dbReference type="PATRIC" id="fig|68170.10.peg.5507"/>
<dbReference type="InterPro" id="IPR035437">
    <property type="entry name" value="SNase_OB-fold_sf"/>
</dbReference>
<evidence type="ECO:0000313" key="3">
    <source>
        <dbReference type="EMBL" id="KJK46863.1"/>
    </source>
</evidence>
<sequence length="281" mass="29646">MPSPATSITRPGVVRRFWWRSGQGARLAVASLSVVTTVATTGAVTFAGDAFPGGRGSSGLEQTVHRGDAVEVTVREVSEVDSFEAVEPATGVFFRARVAGVRRLADCRLAESRAVARNLLLGKGVRLLVRRDGASGSDQIVADVVLPDGRDYARTVVHDGVAEADLATREELAPVETDARRDRRGLWATSCPSVETTTNAPSSSATSTTTTTTTVPATTESSSQPPPSPPVSSSSAPPDGPLIVVRGGRCTTEGERGTTITGNEMVCTRTDKDELRWRRAK</sequence>
<keyword evidence="4" id="KW-1185">Reference proteome</keyword>
<evidence type="ECO:0000259" key="2">
    <source>
        <dbReference type="Pfam" id="PF00565"/>
    </source>
</evidence>
<dbReference type="Gene3D" id="2.40.50.90">
    <property type="match status" value="1"/>
</dbReference>
<dbReference type="InterPro" id="IPR016071">
    <property type="entry name" value="Staphylococal_nuclease_OB-fold"/>
</dbReference>
<feature type="compositionally biased region" description="Basic and acidic residues" evidence="1">
    <location>
        <begin position="173"/>
        <end position="185"/>
    </location>
</feature>
<name>A0A0F0GZJ1_LENAE</name>
<feature type="region of interest" description="Disordered" evidence="1">
    <location>
        <begin position="173"/>
        <end position="264"/>
    </location>
</feature>
<gene>
    <name evidence="3" type="ORF">UK23_22150</name>
</gene>
<dbReference type="AlphaFoldDB" id="A0A0F0GZJ1"/>
<accession>A0A0F0GZJ1</accession>
<evidence type="ECO:0000313" key="4">
    <source>
        <dbReference type="Proteomes" id="UP000033393"/>
    </source>
</evidence>
<reference evidence="3 4" key="1">
    <citation type="submission" date="2015-02" db="EMBL/GenBank/DDBJ databases">
        <authorList>
            <person name="Ju K.-S."/>
            <person name="Doroghazi J.R."/>
            <person name="Metcalf W."/>
        </authorList>
    </citation>
    <scope>NUCLEOTIDE SEQUENCE [LARGE SCALE GENOMIC DNA]</scope>
    <source>
        <strain evidence="3 4">NRRL B-16140</strain>
    </source>
</reference>
<dbReference type="SUPFAM" id="SSF50199">
    <property type="entry name" value="Staphylococcal nuclease"/>
    <property type="match status" value="1"/>
</dbReference>
<proteinExistence type="predicted"/>
<protein>
    <recommendedName>
        <fullName evidence="2">TNase-like domain-containing protein</fullName>
    </recommendedName>
</protein>
<feature type="compositionally biased region" description="Low complexity" evidence="1">
    <location>
        <begin position="246"/>
        <end position="264"/>
    </location>
</feature>
<feature type="domain" description="TNase-like" evidence="2">
    <location>
        <begin position="111"/>
        <end position="188"/>
    </location>
</feature>
<feature type="compositionally biased region" description="Low complexity" evidence="1">
    <location>
        <begin position="196"/>
        <end position="223"/>
    </location>
</feature>
<dbReference type="Proteomes" id="UP000033393">
    <property type="component" value="Unassembled WGS sequence"/>
</dbReference>
<evidence type="ECO:0000256" key="1">
    <source>
        <dbReference type="SAM" id="MobiDB-lite"/>
    </source>
</evidence>